<dbReference type="PROSITE" id="PS00763">
    <property type="entry name" value="GLUTATHIONE_PEROXID_2"/>
    <property type="match status" value="1"/>
</dbReference>
<evidence type="ECO:0000256" key="4">
    <source>
        <dbReference type="ARBA" id="ARBA00049091"/>
    </source>
</evidence>
<protein>
    <recommendedName>
        <fullName evidence="5">Glutathione peroxidase</fullName>
    </recommendedName>
</protein>
<comment type="catalytic activity">
    <reaction evidence="4">
        <text>a hydroperoxide + [thioredoxin]-dithiol = an alcohol + [thioredoxin]-disulfide + H2O</text>
        <dbReference type="Rhea" id="RHEA:62620"/>
        <dbReference type="Rhea" id="RHEA-COMP:10698"/>
        <dbReference type="Rhea" id="RHEA-COMP:10700"/>
        <dbReference type="ChEBI" id="CHEBI:15377"/>
        <dbReference type="ChEBI" id="CHEBI:29950"/>
        <dbReference type="ChEBI" id="CHEBI:30879"/>
        <dbReference type="ChEBI" id="CHEBI:35924"/>
        <dbReference type="ChEBI" id="CHEBI:50058"/>
        <dbReference type="EC" id="1.11.1.24"/>
    </reaction>
</comment>
<dbReference type="PROSITE" id="PS51355">
    <property type="entry name" value="GLUTATHIONE_PEROXID_3"/>
    <property type="match status" value="1"/>
</dbReference>
<dbReference type="InterPro" id="IPR000889">
    <property type="entry name" value="Glutathione_peroxidase"/>
</dbReference>
<dbReference type="EMBL" id="ALBS01000173">
    <property type="protein sequence ID" value="EJT49308.1"/>
    <property type="molecule type" value="Genomic_DNA"/>
</dbReference>
<dbReference type="InterPro" id="IPR029760">
    <property type="entry name" value="GPX_CS"/>
</dbReference>
<dbReference type="PRINTS" id="PR01011">
    <property type="entry name" value="GLUTPROXDASE"/>
</dbReference>
<dbReference type="OrthoDB" id="446890at2759"/>
<evidence type="ECO:0000313" key="8">
    <source>
        <dbReference type="Proteomes" id="UP000002748"/>
    </source>
</evidence>
<dbReference type="Pfam" id="PF00255">
    <property type="entry name" value="GSHPx"/>
    <property type="match status" value="1"/>
</dbReference>
<dbReference type="KEGG" id="tasa:A1Q1_01510"/>
<name>J5QVE0_TRIAS</name>
<evidence type="ECO:0000256" key="2">
    <source>
        <dbReference type="ARBA" id="ARBA00022559"/>
    </source>
</evidence>
<keyword evidence="2 5" id="KW-0575">Peroxidase</keyword>
<proteinExistence type="inferred from homology"/>
<dbReference type="RefSeq" id="XP_014180024.1">
    <property type="nucleotide sequence ID" value="XM_014324549.1"/>
</dbReference>
<keyword evidence="3 5" id="KW-0560">Oxidoreductase</keyword>
<comment type="similarity">
    <text evidence="1 5">Belongs to the glutathione peroxidase family.</text>
</comment>
<evidence type="ECO:0000256" key="5">
    <source>
        <dbReference type="RuleBase" id="RU000499"/>
    </source>
</evidence>
<evidence type="ECO:0000313" key="7">
    <source>
        <dbReference type="EMBL" id="EJT49308.1"/>
    </source>
</evidence>
<reference evidence="7 8" key="1">
    <citation type="journal article" date="2012" name="Eukaryot. Cell">
        <title>Draft genome sequence of CBS 2479, the standard type strain of Trichosporon asahii.</title>
        <authorList>
            <person name="Yang R.Y."/>
            <person name="Li H.T."/>
            <person name="Zhu H."/>
            <person name="Zhou G.P."/>
            <person name="Wang M."/>
            <person name="Wang L."/>
        </authorList>
    </citation>
    <scope>NUCLEOTIDE SEQUENCE [LARGE SCALE GENOMIC DNA]</scope>
    <source>
        <strain evidence="8">ATCC 90039 / CBS 2479 / JCM 2466 / KCTC 7840 / NCYC 2677 / UAMH 7654</strain>
    </source>
</reference>
<dbReference type="PANTHER" id="PTHR11592">
    <property type="entry name" value="GLUTATHIONE PEROXIDASE"/>
    <property type="match status" value="1"/>
</dbReference>
<dbReference type="InterPro" id="IPR029759">
    <property type="entry name" value="GPX_AS"/>
</dbReference>
<dbReference type="GO" id="GO:0034599">
    <property type="term" value="P:cellular response to oxidative stress"/>
    <property type="evidence" value="ECO:0007669"/>
    <property type="project" value="TreeGrafter"/>
</dbReference>
<dbReference type="PANTHER" id="PTHR11592:SF78">
    <property type="entry name" value="GLUTATHIONE PEROXIDASE"/>
    <property type="match status" value="1"/>
</dbReference>
<feature type="region of interest" description="Disordered" evidence="6">
    <location>
        <begin position="149"/>
        <end position="170"/>
    </location>
</feature>
<dbReference type="AlphaFoldDB" id="J5QVE0"/>
<dbReference type="GeneID" id="25985024"/>
<dbReference type="InterPro" id="IPR036249">
    <property type="entry name" value="Thioredoxin-like_sf"/>
</dbReference>
<dbReference type="Gene3D" id="3.40.30.10">
    <property type="entry name" value="Glutaredoxin"/>
    <property type="match status" value="1"/>
</dbReference>
<evidence type="ECO:0000256" key="6">
    <source>
        <dbReference type="SAM" id="MobiDB-lite"/>
    </source>
</evidence>
<sequence>MSDIYSFKVQLPKGELDLAPYKTNGKDLLFVNVASKCGLTPQYKDLQALQDKDGDKLQIIGFPCNQFKNQEPGSDEEIQSFCQVNYGVTFPIAKKGDVNGPDTQPIWKYLKAHAEPPVENIDWNFSKFLVKDGKITWFPAKTSKVVSSYYPDSGRGRGRADRQSDVAAKL</sequence>
<dbReference type="Proteomes" id="UP000002748">
    <property type="component" value="Unassembled WGS sequence"/>
</dbReference>
<evidence type="ECO:0000256" key="1">
    <source>
        <dbReference type="ARBA" id="ARBA00006926"/>
    </source>
</evidence>
<dbReference type="CDD" id="cd00340">
    <property type="entry name" value="GSH_Peroxidase"/>
    <property type="match status" value="1"/>
</dbReference>
<dbReference type="GO" id="GO:0140824">
    <property type="term" value="F:thioredoxin-dependent peroxiredoxin activity"/>
    <property type="evidence" value="ECO:0007669"/>
    <property type="project" value="UniProtKB-EC"/>
</dbReference>
<dbReference type="VEuPathDB" id="FungiDB:A1Q1_01510"/>
<dbReference type="HOGENOM" id="CLU_029507_1_1_1"/>
<comment type="caution">
    <text evidence="7">The sequence shown here is derived from an EMBL/GenBank/DDBJ whole genome shotgun (WGS) entry which is preliminary data.</text>
</comment>
<gene>
    <name evidence="7" type="ORF">A1Q1_01510</name>
</gene>
<feature type="compositionally biased region" description="Basic and acidic residues" evidence="6">
    <location>
        <begin position="154"/>
        <end position="164"/>
    </location>
</feature>
<dbReference type="SUPFAM" id="SSF52833">
    <property type="entry name" value="Thioredoxin-like"/>
    <property type="match status" value="1"/>
</dbReference>
<evidence type="ECO:0000256" key="3">
    <source>
        <dbReference type="ARBA" id="ARBA00023002"/>
    </source>
</evidence>
<organism evidence="7 8">
    <name type="scientific">Trichosporon asahii var. asahii (strain ATCC 90039 / CBS 2479 / JCM 2466 / KCTC 7840 / NBRC 103889/ NCYC 2677 / UAMH 7654)</name>
    <name type="common">Yeast</name>
    <dbReference type="NCBI Taxonomy" id="1186058"/>
    <lineage>
        <taxon>Eukaryota</taxon>
        <taxon>Fungi</taxon>
        <taxon>Dikarya</taxon>
        <taxon>Basidiomycota</taxon>
        <taxon>Agaricomycotina</taxon>
        <taxon>Tremellomycetes</taxon>
        <taxon>Trichosporonales</taxon>
        <taxon>Trichosporonaceae</taxon>
        <taxon>Trichosporon</taxon>
    </lineage>
</organism>
<dbReference type="PROSITE" id="PS00460">
    <property type="entry name" value="GLUTATHIONE_PEROXID_1"/>
    <property type="match status" value="1"/>
</dbReference>
<accession>J5QVE0</accession>